<evidence type="ECO:0000256" key="2">
    <source>
        <dbReference type="ARBA" id="ARBA00023145"/>
    </source>
</evidence>
<gene>
    <name evidence="6" type="ORF">PVVCY_0901500</name>
</gene>
<evidence type="ECO:0000256" key="4">
    <source>
        <dbReference type="SAM" id="MobiDB-lite"/>
    </source>
</evidence>
<feature type="compositionally biased region" description="Polar residues" evidence="4">
    <location>
        <begin position="176"/>
        <end position="189"/>
    </location>
</feature>
<reference evidence="6 7" key="1">
    <citation type="submission" date="2019-01" db="EMBL/GenBank/DDBJ databases">
        <authorList>
            <person name="Ramaprasad A."/>
        </authorList>
    </citation>
    <scope>NUCLEOTIDE SEQUENCE [LARGE SCALE GENOMIC DNA]</scope>
</reference>
<evidence type="ECO:0000259" key="5">
    <source>
        <dbReference type="SMART" id="SM00645"/>
    </source>
</evidence>
<keyword evidence="6" id="KW-0378">Hydrolase</keyword>
<dbReference type="AlphaFoldDB" id="A0A449BS91"/>
<dbReference type="Proteomes" id="UP000290582">
    <property type="component" value="Chromosome PVVCY_09"/>
</dbReference>
<dbReference type="InterPro" id="IPR000668">
    <property type="entry name" value="Peptidase_C1A_C"/>
</dbReference>
<dbReference type="PROSITE" id="PS00640">
    <property type="entry name" value="THIOL_PROTEASE_ASN"/>
    <property type="match status" value="1"/>
</dbReference>
<dbReference type="EMBL" id="LR215065">
    <property type="protein sequence ID" value="VEV56340.1"/>
    <property type="molecule type" value="Genomic_DNA"/>
</dbReference>
<dbReference type="InterPro" id="IPR036496">
    <property type="entry name" value="CathepsinC_exc_dom_sf"/>
</dbReference>
<keyword evidence="6" id="KW-0031">Aminopeptidase</keyword>
<dbReference type="InterPro" id="IPR038765">
    <property type="entry name" value="Papain-like_cys_pep_sf"/>
</dbReference>
<keyword evidence="6" id="KW-0645">Protease</keyword>
<evidence type="ECO:0000313" key="6">
    <source>
        <dbReference type="EMBL" id="VEV56340.1"/>
    </source>
</evidence>
<dbReference type="SUPFAM" id="SSF54001">
    <property type="entry name" value="Cysteine proteinases"/>
    <property type="match status" value="1"/>
</dbReference>
<dbReference type="GO" id="GO:0008234">
    <property type="term" value="F:cysteine-type peptidase activity"/>
    <property type="evidence" value="ECO:0007669"/>
    <property type="project" value="InterPro"/>
</dbReference>
<dbReference type="VEuPathDB" id="PlasmoDB:PVVCY_0901500"/>
<feature type="region of interest" description="Disordered" evidence="4">
    <location>
        <begin position="447"/>
        <end position="473"/>
    </location>
</feature>
<dbReference type="RefSeq" id="XP_008624713.2">
    <property type="nucleotide sequence ID" value="XM_008626491.2"/>
</dbReference>
<dbReference type="Pfam" id="PF00112">
    <property type="entry name" value="Peptidase_C1"/>
    <property type="match status" value="1"/>
</dbReference>
<dbReference type="PANTHER" id="PTHR12411">
    <property type="entry name" value="CYSTEINE PROTEASE FAMILY C1-RELATED"/>
    <property type="match status" value="1"/>
</dbReference>
<protein>
    <submittedName>
        <fullName evidence="6">Dipeptidyl aminopeptidase 1, putative</fullName>
    </submittedName>
</protein>
<name>A0A449BS91_PLAVN</name>
<comment type="similarity">
    <text evidence="1">Belongs to the peptidase C1 family.</text>
</comment>
<dbReference type="Gene3D" id="3.90.70.10">
    <property type="entry name" value="Cysteine proteinases"/>
    <property type="match status" value="1"/>
</dbReference>
<dbReference type="GO" id="GO:0006508">
    <property type="term" value="P:proteolysis"/>
    <property type="evidence" value="ECO:0007669"/>
    <property type="project" value="InterPro"/>
</dbReference>
<dbReference type="KEGG" id="pvv:PVVCY_0901500"/>
<sequence length="638" mass="72978">MKKLNKTKTSPELLTCGSTQPNNNLNNLKIKDYKQFLIDNHYPFDSELNIILSTDFVKYGDFHDVTGNEHRKNWNVLAVYDETKRKKIGTWTTVYDHGFEIRIGNETYTGYMHYDSTGKCGEPTSNDYTNPNGETICYTTNFNKTRLGWIDIMNKNNEQLHGCFYAEKYDTAHESNNSRSILDSSTSGTPEPAINENKTPASNQMTYFDTYGPKTYIKADKLNINENSEMYWHKMKYSGHKVPLPEYMLKAQKQKYACPCNPNEDINNERSSAETDMIVLGYTNVETNELDLNAYEEIKKAKHTELELNEMPKNFTWGDAYNNNVREYEVLSQFDCGSCYIASQMYVFKRRIEIGLTKLLGTKYNNDFDDALSLETVLSCSIYSQGCYGGMPLLVGKMAKLQGIPLDAEFPYTGKEITCPYPVNKGIPLSMMEADLINKSESVSKEINKPSFRETSGSASIENGTTEENSNVTDLGDPNRWYVKEYNYVGGCYGCNQCDGEKIIMNEIYRNGPVAGSIEVTSEFHKYVDGIYYDPYFPHAKKCTIDVHKDSNYVYNITGWEKVNHVVAIVGWGEETIDGKLYKYWICKNSWGNTWGKEGYFKVIRGINYIGIEHHAIYIDPDFTRGAGKVLLDKLRKK</sequence>
<dbReference type="OrthoDB" id="640249at2759"/>
<organism evidence="6 7">
    <name type="scientific">Plasmodium vinckei vinckei</name>
    <dbReference type="NCBI Taxonomy" id="54757"/>
    <lineage>
        <taxon>Eukaryota</taxon>
        <taxon>Sar</taxon>
        <taxon>Alveolata</taxon>
        <taxon>Apicomplexa</taxon>
        <taxon>Aconoidasida</taxon>
        <taxon>Haemosporida</taxon>
        <taxon>Plasmodiidae</taxon>
        <taxon>Plasmodium</taxon>
        <taxon>Plasmodium (Vinckeia)</taxon>
    </lineage>
</organism>
<dbReference type="Gene3D" id="2.40.128.80">
    <property type="entry name" value="Cathepsin C, exclusion domain"/>
    <property type="match status" value="1"/>
</dbReference>
<feature type="compositionally biased region" description="Polar residues" evidence="4">
    <location>
        <begin position="453"/>
        <end position="473"/>
    </location>
</feature>
<dbReference type="GO" id="GO:0004177">
    <property type="term" value="F:aminopeptidase activity"/>
    <property type="evidence" value="ECO:0007669"/>
    <property type="project" value="UniProtKB-KW"/>
</dbReference>
<dbReference type="SUPFAM" id="SSF75001">
    <property type="entry name" value="Dipeptidyl peptidase I (cathepsin C), exclusion domain"/>
    <property type="match status" value="1"/>
</dbReference>
<evidence type="ECO:0000256" key="3">
    <source>
        <dbReference type="ARBA" id="ARBA00023180"/>
    </source>
</evidence>
<proteinExistence type="inferred from homology"/>
<feature type="region of interest" description="Disordered" evidence="4">
    <location>
        <begin position="176"/>
        <end position="200"/>
    </location>
</feature>
<evidence type="ECO:0000313" key="7">
    <source>
        <dbReference type="Proteomes" id="UP000290582"/>
    </source>
</evidence>
<keyword evidence="2" id="KW-0865">Zymogen</keyword>
<feature type="domain" description="Peptidase C1A papain C-terminal" evidence="5">
    <location>
        <begin position="311"/>
        <end position="620"/>
    </location>
</feature>
<dbReference type="InterPro" id="IPR025661">
    <property type="entry name" value="Pept_asp_AS"/>
</dbReference>
<dbReference type="SMART" id="SM00645">
    <property type="entry name" value="Pept_C1"/>
    <property type="match status" value="1"/>
</dbReference>
<accession>A0A449BS91</accession>
<evidence type="ECO:0000256" key="1">
    <source>
        <dbReference type="ARBA" id="ARBA00008455"/>
    </source>
</evidence>
<dbReference type="InterPro" id="IPR013128">
    <property type="entry name" value="Peptidase_C1A"/>
</dbReference>
<dbReference type="GeneID" id="19961045"/>
<keyword evidence="3" id="KW-0325">Glycoprotein</keyword>